<reference evidence="2" key="1">
    <citation type="journal article" date="2015" name="Nature">
        <title>Complex archaea that bridge the gap between prokaryotes and eukaryotes.</title>
        <authorList>
            <person name="Spang A."/>
            <person name="Saw J.H."/>
            <person name="Jorgensen S.L."/>
            <person name="Zaremba-Niedzwiedzka K."/>
            <person name="Martijn J."/>
            <person name="Lind A.E."/>
            <person name="van Eijk R."/>
            <person name="Schleper C."/>
            <person name="Guy L."/>
            <person name="Ettema T.J."/>
        </authorList>
    </citation>
    <scope>NUCLEOTIDE SEQUENCE</scope>
</reference>
<sequence length="259" mass="28056">MENIRVAIVGVGNCASSLVQGIHYYRHAPDEQSASCVGLLHPKIHSYAAGDIEIVAAIGVDARKVGTPLHQAVFAPPNNTKVFYDAFRCDDVTVAMGNVLDGVAEHMLAYPEHRRFLPADCPDASMDDVVKLFRETGAEILMNYLPVGSQRATEFYAECCLATGVSLINCIPVFIVSDPAWAKRFTDAGIPCAGDDIKAQVGATIVHRVLARLFAERGAKIDATYQLNTGGNTDFLNMLSQSRLESKRISKTDAVQSQL</sequence>
<proteinExistence type="predicted"/>
<accession>A0A0F9CY99</accession>
<protein>
    <recommendedName>
        <fullName evidence="1">Myo-inositol-1-phosphate synthase GAPDH-like domain-containing protein</fullName>
    </recommendedName>
</protein>
<dbReference type="InterPro" id="IPR013021">
    <property type="entry name" value="Myo-inos-1-P_Synthase_GAPDH"/>
</dbReference>
<dbReference type="Pfam" id="PF01658">
    <property type="entry name" value="Inos-1-P_synth"/>
    <property type="match status" value="1"/>
</dbReference>
<organism evidence="2">
    <name type="scientific">marine sediment metagenome</name>
    <dbReference type="NCBI Taxonomy" id="412755"/>
    <lineage>
        <taxon>unclassified sequences</taxon>
        <taxon>metagenomes</taxon>
        <taxon>ecological metagenomes</taxon>
    </lineage>
</organism>
<evidence type="ECO:0000259" key="1">
    <source>
        <dbReference type="Pfam" id="PF01658"/>
    </source>
</evidence>
<dbReference type="PANTHER" id="PTHR43125:SF1">
    <property type="entry name" value="INOSITOL-3-PHOSPHATE SYNTHASE"/>
    <property type="match status" value="1"/>
</dbReference>
<name>A0A0F9CY99_9ZZZZ</name>
<feature type="domain" description="Myo-inositol-1-phosphate synthase GAPDH-like" evidence="1">
    <location>
        <begin position="202"/>
        <end position="258"/>
    </location>
</feature>
<dbReference type="Gene3D" id="3.40.50.720">
    <property type="entry name" value="NAD(P)-binding Rossmann-like Domain"/>
    <property type="match status" value="1"/>
</dbReference>
<dbReference type="GO" id="GO:0004512">
    <property type="term" value="F:inositol-3-phosphate synthase activity"/>
    <property type="evidence" value="ECO:0007669"/>
    <property type="project" value="TreeGrafter"/>
</dbReference>
<dbReference type="SUPFAM" id="SSF55347">
    <property type="entry name" value="Glyceraldehyde-3-phosphate dehydrogenase-like, C-terminal domain"/>
    <property type="match status" value="1"/>
</dbReference>
<dbReference type="InterPro" id="IPR036291">
    <property type="entry name" value="NAD(P)-bd_dom_sf"/>
</dbReference>
<dbReference type="SUPFAM" id="SSF51735">
    <property type="entry name" value="NAD(P)-binding Rossmann-fold domains"/>
    <property type="match status" value="1"/>
</dbReference>
<dbReference type="InterPro" id="IPR052199">
    <property type="entry name" value="MIPS"/>
</dbReference>
<dbReference type="PANTHER" id="PTHR43125">
    <property type="entry name" value="INOSITOL-3-PHOSPHATE SYNTHASE"/>
    <property type="match status" value="1"/>
</dbReference>
<feature type="non-terminal residue" evidence="2">
    <location>
        <position position="259"/>
    </location>
</feature>
<dbReference type="EMBL" id="LAZR01034023">
    <property type="protein sequence ID" value="KKL46461.1"/>
    <property type="molecule type" value="Genomic_DNA"/>
</dbReference>
<evidence type="ECO:0000313" key="2">
    <source>
        <dbReference type="EMBL" id="KKL46461.1"/>
    </source>
</evidence>
<gene>
    <name evidence="2" type="ORF">LCGC14_2345350</name>
</gene>
<dbReference type="AlphaFoldDB" id="A0A0F9CY99"/>
<dbReference type="GO" id="GO:0006021">
    <property type="term" value="P:inositol biosynthetic process"/>
    <property type="evidence" value="ECO:0007669"/>
    <property type="project" value="TreeGrafter"/>
</dbReference>
<comment type="caution">
    <text evidence="2">The sequence shown here is derived from an EMBL/GenBank/DDBJ whole genome shotgun (WGS) entry which is preliminary data.</text>
</comment>